<dbReference type="GO" id="GO:0004519">
    <property type="term" value="F:endonuclease activity"/>
    <property type="evidence" value="ECO:0007669"/>
    <property type="project" value="UniProtKB-KW"/>
</dbReference>
<comment type="caution">
    <text evidence="5">The sequence shown here is derived from an EMBL/GenBank/DDBJ whole genome shotgun (WGS) entry which is preliminary data.</text>
</comment>
<dbReference type="InterPro" id="IPR044946">
    <property type="entry name" value="Restrct_endonuc_typeI_TRD_sf"/>
</dbReference>
<reference evidence="5" key="1">
    <citation type="submission" date="2019-01" db="EMBL/GenBank/DDBJ databases">
        <authorList>
            <person name="Ashton P.M."/>
            <person name="Dallman T."/>
            <person name="Nair S."/>
            <person name="De Pinna E."/>
            <person name="Peters T."/>
            <person name="Grant K."/>
        </authorList>
    </citation>
    <scope>NUCLEOTIDE SEQUENCE</scope>
    <source>
        <strain evidence="5">500372</strain>
    </source>
</reference>
<dbReference type="Gene3D" id="3.90.220.20">
    <property type="entry name" value="DNA methylase specificity domains"/>
    <property type="match status" value="2"/>
</dbReference>
<accession>A0A5X8Y1W3</accession>
<evidence type="ECO:0000256" key="2">
    <source>
        <dbReference type="ARBA" id="ARBA00022747"/>
    </source>
</evidence>
<evidence type="ECO:0000256" key="1">
    <source>
        <dbReference type="ARBA" id="ARBA00010923"/>
    </source>
</evidence>
<evidence type="ECO:0000313" key="5">
    <source>
        <dbReference type="EMBL" id="ECB1916192.1"/>
    </source>
</evidence>
<keyword evidence="3" id="KW-0238">DNA-binding</keyword>
<dbReference type="GO" id="GO:0003677">
    <property type="term" value="F:DNA binding"/>
    <property type="evidence" value="ECO:0007669"/>
    <property type="project" value="UniProtKB-KW"/>
</dbReference>
<organism evidence="5">
    <name type="scientific">Salmonella newport</name>
    <dbReference type="NCBI Taxonomy" id="108619"/>
    <lineage>
        <taxon>Bacteria</taxon>
        <taxon>Pseudomonadati</taxon>
        <taxon>Pseudomonadota</taxon>
        <taxon>Gammaproteobacteria</taxon>
        <taxon>Enterobacterales</taxon>
        <taxon>Enterobacteriaceae</taxon>
        <taxon>Salmonella</taxon>
    </lineage>
</organism>
<gene>
    <name evidence="5" type="ORF">EVG73_28370</name>
</gene>
<protein>
    <submittedName>
        <fullName evidence="5">Restriction endonuclease subunit S</fullName>
    </submittedName>
</protein>
<dbReference type="InterPro" id="IPR000055">
    <property type="entry name" value="Restrct_endonuc_typeI_TRD"/>
</dbReference>
<comment type="similarity">
    <text evidence="1">Belongs to the type-I restriction system S methylase family.</text>
</comment>
<keyword evidence="5" id="KW-0255">Endonuclease</keyword>
<proteinExistence type="inferred from homology"/>
<feature type="domain" description="Type I restriction modification DNA specificity" evidence="4">
    <location>
        <begin position="220"/>
        <end position="405"/>
    </location>
</feature>
<keyword evidence="5" id="KW-0378">Hydrolase</keyword>
<evidence type="ECO:0000259" key="4">
    <source>
        <dbReference type="Pfam" id="PF01420"/>
    </source>
</evidence>
<dbReference type="PANTHER" id="PTHR43140:SF1">
    <property type="entry name" value="TYPE I RESTRICTION ENZYME ECOKI SPECIFICITY SUBUNIT"/>
    <property type="match status" value="1"/>
</dbReference>
<name>A0A5X8Y1W3_SALNE</name>
<dbReference type="InterPro" id="IPR051212">
    <property type="entry name" value="Type-I_RE_S_subunit"/>
</dbReference>
<dbReference type="GO" id="GO:0009307">
    <property type="term" value="P:DNA restriction-modification system"/>
    <property type="evidence" value="ECO:0007669"/>
    <property type="project" value="UniProtKB-KW"/>
</dbReference>
<dbReference type="AlphaFoldDB" id="A0A5X8Y1W3"/>
<keyword evidence="5" id="KW-0540">Nuclease</keyword>
<dbReference type="CDD" id="cd17291">
    <property type="entry name" value="RMtype1_S_MgeORF438P-TRD-CR_like"/>
    <property type="match status" value="1"/>
</dbReference>
<sequence length="428" mass="48781">MSGLSYLEKLLDGVEVEWKPLGKVLERTKGTKITAGQMKELHKDGAPIKIFAGGKTIVFVNFDDIPEKNINREPSIIVKSRGIIEFEYYDKPFSHKNEMWAYHSNNYAIHIKYIYYFMRVNESYFQKIASKMQMPQIATPDTDKFKVPIPCPDNPERSLAIQSEIVRILDAFTALTNELTNELKLRKQQYNYYREQLLSFDDGSTKFAYLEKLLDGAEVEWKVLGDVAKKIYSGGTPDTKKTEYWEGGTFPWMSSGEVNLKTVKETEKYITEAGLNNSSAKLVPKNSVVMALAGQGKTRGKVARTRIALTTNQSLAALTFDEKKINSDYIFYFLETQYESLRQISSGNSGRGGLNLQMISAYKVPVPCPNNPEKSLAIQSEIVRILDKFDTLTNSISEGLPREIELRKKQYEHYRNLLFSFPKPVADN</sequence>
<feature type="domain" description="Type I restriction modification DNA specificity" evidence="4">
    <location>
        <begin position="57"/>
        <end position="184"/>
    </location>
</feature>
<evidence type="ECO:0000256" key="3">
    <source>
        <dbReference type="ARBA" id="ARBA00023125"/>
    </source>
</evidence>
<dbReference type="SUPFAM" id="SSF116734">
    <property type="entry name" value="DNA methylase specificity domain"/>
    <property type="match status" value="2"/>
</dbReference>
<keyword evidence="2" id="KW-0680">Restriction system</keyword>
<dbReference type="CDD" id="cd17294">
    <property type="entry name" value="RMtype1_S_MmaC7ORF19P_TRD1-CR1_like"/>
    <property type="match status" value="1"/>
</dbReference>
<dbReference type="EMBL" id="AAHWTY010000221">
    <property type="protein sequence ID" value="ECB1916192.1"/>
    <property type="molecule type" value="Genomic_DNA"/>
</dbReference>
<dbReference type="PANTHER" id="PTHR43140">
    <property type="entry name" value="TYPE-1 RESTRICTION ENZYME ECOKI SPECIFICITY PROTEIN"/>
    <property type="match status" value="1"/>
</dbReference>
<dbReference type="Pfam" id="PF01420">
    <property type="entry name" value="Methylase_S"/>
    <property type="match status" value="2"/>
</dbReference>